<evidence type="ECO:0000256" key="4">
    <source>
        <dbReference type="ARBA" id="ARBA00023136"/>
    </source>
</evidence>
<feature type="transmembrane region" description="Helical" evidence="6">
    <location>
        <begin position="181"/>
        <end position="203"/>
    </location>
</feature>
<keyword evidence="4 6" id="KW-0472">Membrane</keyword>
<comment type="similarity">
    <text evidence="5">Belongs to the SAT4 family.</text>
</comment>
<protein>
    <recommendedName>
        <fullName evidence="7">Rhodopsin domain-containing protein</fullName>
    </recommendedName>
</protein>
<evidence type="ECO:0000313" key="9">
    <source>
        <dbReference type="Proteomes" id="UP000030641"/>
    </source>
</evidence>
<feature type="transmembrane region" description="Helical" evidence="6">
    <location>
        <begin position="215"/>
        <end position="242"/>
    </location>
</feature>
<gene>
    <name evidence="8" type="ORF">AUEXF2481DRAFT_5335</name>
</gene>
<feature type="transmembrane region" description="Helical" evidence="6">
    <location>
        <begin position="98"/>
        <end position="120"/>
    </location>
</feature>
<keyword evidence="3 6" id="KW-1133">Transmembrane helix</keyword>
<dbReference type="PANTHER" id="PTHR33048">
    <property type="entry name" value="PTH11-LIKE INTEGRAL MEMBRANE PROTEIN (AFU_ORTHOLOGUE AFUA_5G11245)"/>
    <property type="match status" value="1"/>
</dbReference>
<evidence type="ECO:0000256" key="2">
    <source>
        <dbReference type="ARBA" id="ARBA00022692"/>
    </source>
</evidence>
<evidence type="ECO:0000256" key="1">
    <source>
        <dbReference type="ARBA" id="ARBA00004141"/>
    </source>
</evidence>
<name>A0A074YLX2_AURSE</name>
<feature type="transmembrane region" description="Helical" evidence="6">
    <location>
        <begin position="132"/>
        <end position="153"/>
    </location>
</feature>
<dbReference type="GeneID" id="25368863"/>
<dbReference type="EMBL" id="KL584760">
    <property type="protein sequence ID" value="KEQ95092.1"/>
    <property type="molecule type" value="Genomic_DNA"/>
</dbReference>
<dbReference type="InParanoid" id="A0A074YLX2"/>
<dbReference type="OrthoDB" id="3897607at2759"/>
<evidence type="ECO:0000256" key="3">
    <source>
        <dbReference type="ARBA" id="ARBA00022989"/>
    </source>
</evidence>
<evidence type="ECO:0000256" key="6">
    <source>
        <dbReference type="SAM" id="Phobius"/>
    </source>
</evidence>
<dbReference type="RefSeq" id="XP_013343407.1">
    <property type="nucleotide sequence ID" value="XM_013487953.1"/>
</dbReference>
<feature type="transmembrane region" description="Helical" evidence="6">
    <location>
        <begin position="21"/>
        <end position="42"/>
    </location>
</feature>
<evidence type="ECO:0000256" key="5">
    <source>
        <dbReference type="ARBA" id="ARBA00038359"/>
    </source>
</evidence>
<evidence type="ECO:0000313" key="8">
    <source>
        <dbReference type="EMBL" id="KEQ95092.1"/>
    </source>
</evidence>
<dbReference type="GO" id="GO:0016020">
    <property type="term" value="C:membrane"/>
    <property type="evidence" value="ECO:0007669"/>
    <property type="project" value="UniProtKB-SubCell"/>
</dbReference>
<sequence>MLPEHYNAQNDLPGGGFLKRMIFRVTIMFIALTTLCVFLRLWAKLRTGKRKLAVDDYSILTAWFFFILLSCLAMSVALLEHHNPILTLPVADKFLLRLTLGEVAFMLSTIFLKISLMLFYRQFVWKQWQRRAIIAAGACSIVLSLIALFLSLLQCGSLSHIAQRQINGQCVRRNRFVPLLYLHGATGAVTDWAFALLPVTVLIKSSLKPHIKLSVCILLILGVTGSVAACFRTAYVYGVWFQAAFLDPNYHTSFYDHSAPEIVLALTELGFGISAASLACLQPLLRHFVHKMRNWIHRWFSDKSDNKTGAVRSHMGLLPHVGLRRQTGAEPNSKEVQVQACEMPHLDFPPHPAIRRHGIADGGAASDHRRKASLPAAPDSVVEASYRHERRKPVRQRRPSLVIGVLPTIATETGAEEDDYGPSRAVADTPMRDAYKVDEMKHSSGVDS</sequence>
<comment type="subcellular location">
    <subcellularLocation>
        <location evidence="1">Membrane</location>
        <topology evidence="1">Multi-pass membrane protein</topology>
    </subcellularLocation>
</comment>
<keyword evidence="9" id="KW-1185">Reference proteome</keyword>
<dbReference type="InterPro" id="IPR052337">
    <property type="entry name" value="SAT4-like"/>
</dbReference>
<feature type="domain" description="Rhodopsin" evidence="7">
    <location>
        <begin position="39"/>
        <end position="286"/>
    </location>
</feature>
<evidence type="ECO:0000259" key="7">
    <source>
        <dbReference type="Pfam" id="PF20684"/>
    </source>
</evidence>
<accession>A0A074YLX2</accession>
<feature type="transmembrane region" description="Helical" evidence="6">
    <location>
        <begin position="262"/>
        <end position="285"/>
    </location>
</feature>
<feature type="transmembrane region" description="Helical" evidence="6">
    <location>
        <begin position="54"/>
        <end position="78"/>
    </location>
</feature>
<dbReference type="HOGENOM" id="CLU_052527_0_0_1"/>
<dbReference type="InterPro" id="IPR049326">
    <property type="entry name" value="Rhodopsin_dom_fungi"/>
</dbReference>
<keyword evidence="2 6" id="KW-0812">Transmembrane</keyword>
<dbReference type="Pfam" id="PF20684">
    <property type="entry name" value="Fung_rhodopsin"/>
    <property type="match status" value="1"/>
</dbReference>
<dbReference type="AlphaFoldDB" id="A0A074YLX2"/>
<dbReference type="PANTHER" id="PTHR33048:SF96">
    <property type="entry name" value="INTEGRAL MEMBRANE PROTEIN"/>
    <property type="match status" value="1"/>
</dbReference>
<dbReference type="Proteomes" id="UP000030641">
    <property type="component" value="Unassembled WGS sequence"/>
</dbReference>
<reference evidence="8 9" key="1">
    <citation type="journal article" date="2014" name="BMC Genomics">
        <title>Genome sequencing of four Aureobasidium pullulans varieties: biotechnological potential, stress tolerance, and description of new species.</title>
        <authorList>
            <person name="Gostin Ar C."/>
            <person name="Ohm R.A."/>
            <person name="Kogej T."/>
            <person name="Sonjak S."/>
            <person name="Turk M."/>
            <person name="Zajc J."/>
            <person name="Zalar P."/>
            <person name="Grube M."/>
            <person name="Sun H."/>
            <person name="Han J."/>
            <person name="Sharma A."/>
            <person name="Chiniquy J."/>
            <person name="Ngan C.Y."/>
            <person name="Lipzen A."/>
            <person name="Barry K."/>
            <person name="Grigoriev I.V."/>
            <person name="Gunde-Cimerman N."/>
        </authorList>
    </citation>
    <scope>NUCLEOTIDE SEQUENCE [LARGE SCALE GENOMIC DNA]</scope>
    <source>
        <strain evidence="8 9">EXF-2481</strain>
    </source>
</reference>
<proteinExistence type="inferred from homology"/>
<dbReference type="STRING" id="1043005.A0A074YLX2"/>
<organism evidence="8 9">
    <name type="scientific">Aureobasidium subglaciale (strain EXF-2481)</name>
    <name type="common">Aureobasidium pullulans var. subglaciale</name>
    <dbReference type="NCBI Taxonomy" id="1043005"/>
    <lineage>
        <taxon>Eukaryota</taxon>
        <taxon>Fungi</taxon>
        <taxon>Dikarya</taxon>
        <taxon>Ascomycota</taxon>
        <taxon>Pezizomycotina</taxon>
        <taxon>Dothideomycetes</taxon>
        <taxon>Dothideomycetidae</taxon>
        <taxon>Dothideales</taxon>
        <taxon>Saccotheciaceae</taxon>
        <taxon>Aureobasidium</taxon>
    </lineage>
</organism>